<feature type="signal peptide" evidence="7">
    <location>
        <begin position="1"/>
        <end position="40"/>
    </location>
</feature>
<reference evidence="9 10" key="1">
    <citation type="submission" date="2018-12" db="EMBL/GenBank/DDBJ databases">
        <title>Complete Genome Sequence of the Corallopyronin A producing Myxobacterium Corallococcus coralloides B035.</title>
        <authorList>
            <person name="Bouhired S.M."/>
            <person name="Rupp O."/>
            <person name="Blom J."/>
            <person name="Schaeberle T.F."/>
            <person name="Kehraus S."/>
            <person name="Schiefer A."/>
            <person name="Pfarr K."/>
            <person name="Goesmann A."/>
            <person name="Hoerauf A."/>
            <person name="Koenig G.M."/>
        </authorList>
    </citation>
    <scope>NUCLEOTIDE SEQUENCE [LARGE SCALE GENOMIC DNA]</scope>
    <source>
        <strain evidence="9 10">B035</strain>
    </source>
</reference>
<evidence type="ECO:0000256" key="1">
    <source>
        <dbReference type="ARBA" id="ARBA00000971"/>
    </source>
</evidence>
<dbReference type="GO" id="GO:0003755">
    <property type="term" value="F:peptidyl-prolyl cis-trans isomerase activity"/>
    <property type="evidence" value="ECO:0007669"/>
    <property type="project" value="UniProtKB-UniRule"/>
</dbReference>
<dbReference type="Gene3D" id="3.10.50.40">
    <property type="match status" value="1"/>
</dbReference>
<dbReference type="EMBL" id="CP034669">
    <property type="protein sequence ID" value="QAT82074.1"/>
    <property type="molecule type" value="Genomic_DNA"/>
</dbReference>
<dbReference type="FunFam" id="3.10.50.40:FF:000006">
    <property type="entry name" value="Peptidyl-prolyl cis-trans isomerase"/>
    <property type="match status" value="1"/>
</dbReference>
<evidence type="ECO:0000256" key="3">
    <source>
        <dbReference type="ARBA" id="ARBA00023110"/>
    </source>
</evidence>
<feature type="chain" id="PRO_5019220638" description="Peptidyl-prolyl cis-trans isomerase" evidence="7">
    <location>
        <begin position="41"/>
        <end position="180"/>
    </location>
</feature>
<keyword evidence="7" id="KW-0732">Signal</keyword>
<organism evidence="9 10">
    <name type="scientific">Corallococcus coralloides</name>
    <name type="common">Myxococcus coralloides</name>
    <dbReference type="NCBI Taxonomy" id="184914"/>
    <lineage>
        <taxon>Bacteria</taxon>
        <taxon>Pseudomonadati</taxon>
        <taxon>Myxococcota</taxon>
        <taxon>Myxococcia</taxon>
        <taxon>Myxococcales</taxon>
        <taxon>Cystobacterineae</taxon>
        <taxon>Myxococcaceae</taxon>
        <taxon>Corallococcus</taxon>
    </lineage>
</organism>
<gene>
    <name evidence="9" type="primary">fbp</name>
    <name evidence="9" type="ORF">EJ065_0467</name>
</gene>
<evidence type="ECO:0000259" key="8">
    <source>
        <dbReference type="PROSITE" id="PS50059"/>
    </source>
</evidence>
<evidence type="ECO:0000256" key="2">
    <source>
        <dbReference type="ARBA" id="ARBA00006577"/>
    </source>
</evidence>
<name>A0A410RJJ5_CORCK</name>
<sequence length="180" mass="18994">MPFTVRAGRPCAPPFPTGLARGRLRAMLRSLLLCAVLALAGCGDDASSSSGDPAKVTYAESLGVDLSAMNKSESGLYTQDLVVGTGKEAVNNSYVLVHYAGWLPEGSPFDNSRARGQPFDFVVGRGEVIKGWDEGLVGMRVGGKRKLVIPSELGYGSRGSAPVIPSNAVLVFDVELMNVY</sequence>
<dbReference type="PANTHER" id="PTHR43811:SF19">
    <property type="entry name" value="39 KDA FK506-BINDING NUCLEAR PROTEIN"/>
    <property type="match status" value="1"/>
</dbReference>
<dbReference type="InterPro" id="IPR001179">
    <property type="entry name" value="PPIase_FKBP_dom"/>
</dbReference>
<dbReference type="Pfam" id="PF00254">
    <property type="entry name" value="FKBP_C"/>
    <property type="match status" value="1"/>
</dbReference>
<dbReference type="PROSITE" id="PS50059">
    <property type="entry name" value="FKBP_PPIASE"/>
    <property type="match status" value="1"/>
</dbReference>
<evidence type="ECO:0000256" key="4">
    <source>
        <dbReference type="ARBA" id="ARBA00023235"/>
    </source>
</evidence>
<dbReference type="AlphaFoldDB" id="A0A410RJJ5"/>
<dbReference type="InterPro" id="IPR046357">
    <property type="entry name" value="PPIase_dom_sf"/>
</dbReference>
<dbReference type="EC" id="5.2.1.8" evidence="6"/>
<dbReference type="PANTHER" id="PTHR43811">
    <property type="entry name" value="FKBP-TYPE PEPTIDYL-PROLYL CIS-TRANS ISOMERASE FKPA"/>
    <property type="match status" value="1"/>
</dbReference>
<feature type="domain" description="PPIase FKBP-type" evidence="8">
    <location>
        <begin position="92"/>
        <end position="180"/>
    </location>
</feature>
<evidence type="ECO:0000256" key="6">
    <source>
        <dbReference type="RuleBase" id="RU003915"/>
    </source>
</evidence>
<comment type="similarity">
    <text evidence="2 6">Belongs to the FKBP-type PPIase family.</text>
</comment>
<protein>
    <recommendedName>
        <fullName evidence="6">Peptidyl-prolyl cis-trans isomerase</fullName>
        <ecNumber evidence="6">5.2.1.8</ecNumber>
    </recommendedName>
</protein>
<keyword evidence="3 5" id="KW-0697">Rotamase</keyword>
<evidence type="ECO:0000313" key="9">
    <source>
        <dbReference type="EMBL" id="QAT82074.1"/>
    </source>
</evidence>
<accession>A0A410RJJ5</accession>
<dbReference type="SUPFAM" id="SSF54534">
    <property type="entry name" value="FKBP-like"/>
    <property type="match status" value="1"/>
</dbReference>
<keyword evidence="4 5" id="KW-0413">Isomerase</keyword>
<evidence type="ECO:0000313" key="10">
    <source>
        <dbReference type="Proteomes" id="UP000288758"/>
    </source>
</evidence>
<dbReference type="Proteomes" id="UP000288758">
    <property type="component" value="Chromosome"/>
</dbReference>
<proteinExistence type="inferred from homology"/>
<evidence type="ECO:0000256" key="5">
    <source>
        <dbReference type="PROSITE-ProRule" id="PRU00277"/>
    </source>
</evidence>
<comment type="catalytic activity">
    <reaction evidence="1 5 6">
        <text>[protein]-peptidylproline (omega=180) = [protein]-peptidylproline (omega=0)</text>
        <dbReference type="Rhea" id="RHEA:16237"/>
        <dbReference type="Rhea" id="RHEA-COMP:10747"/>
        <dbReference type="Rhea" id="RHEA-COMP:10748"/>
        <dbReference type="ChEBI" id="CHEBI:83833"/>
        <dbReference type="ChEBI" id="CHEBI:83834"/>
        <dbReference type="EC" id="5.2.1.8"/>
    </reaction>
</comment>
<evidence type="ECO:0000256" key="7">
    <source>
        <dbReference type="SAM" id="SignalP"/>
    </source>
</evidence>